<gene>
    <name evidence="1" type="ORF">PGLA2088_LOCUS32473</name>
</gene>
<dbReference type="InterPro" id="IPR029787">
    <property type="entry name" value="Nucleotide_cyclase"/>
</dbReference>
<name>A0A813KFR9_POLGL</name>
<dbReference type="Proteomes" id="UP000626109">
    <property type="component" value="Unassembled WGS sequence"/>
</dbReference>
<reference evidence="1" key="1">
    <citation type="submission" date="2021-02" db="EMBL/GenBank/DDBJ databases">
        <authorList>
            <person name="Dougan E. K."/>
            <person name="Rhodes N."/>
            <person name="Thang M."/>
            <person name="Chan C."/>
        </authorList>
    </citation>
    <scope>NUCLEOTIDE SEQUENCE</scope>
</reference>
<feature type="non-terminal residue" evidence="1">
    <location>
        <position position="1"/>
    </location>
</feature>
<evidence type="ECO:0008006" key="3">
    <source>
        <dbReference type="Google" id="ProtNLM"/>
    </source>
</evidence>
<evidence type="ECO:0000313" key="1">
    <source>
        <dbReference type="EMBL" id="CAE8702568.1"/>
    </source>
</evidence>
<sequence>VRAFRKNKSLAEDAARETETKRSRLRVFLRILQKLVCCRWSGSSNQPTPEPMETVVLEKTIIKIGSLLALGFGEAGAEIIGQNMRGGDNSALNAMIPGRRVDAIFMFCDIRNFTDATEVLQDQVMVFVNRIAG</sequence>
<feature type="non-terminal residue" evidence="1">
    <location>
        <position position="133"/>
    </location>
</feature>
<comment type="caution">
    <text evidence="1">The sequence shown here is derived from an EMBL/GenBank/DDBJ whole genome shotgun (WGS) entry which is preliminary data.</text>
</comment>
<protein>
    <recommendedName>
        <fullName evidence="3">Guanylate cyclase domain-containing protein</fullName>
    </recommendedName>
</protein>
<organism evidence="1 2">
    <name type="scientific">Polarella glacialis</name>
    <name type="common">Dinoflagellate</name>
    <dbReference type="NCBI Taxonomy" id="89957"/>
    <lineage>
        <taxon>Eukaryota</taxon>
        <taxon>Sar</taxon>
        <taxon>Alveolata</taxon>
        <taxon>Dinophyceae</taxon>
        <taxon>Suessiales</taxon>
        <taxon>Suessiaceae</taxon>
        <taxon>Polarella</taxon>
    </lineage>
</organism>
<proteinExistence type="predicted"/>
<dbReference type="PANTHER" id="PTHR43336:SF3">
    <property type="entry name" value="GUANYLATE CYCLASE DOMAIN-CONTAINING PROTEIN"/>
    <property type="match status" value="1"/>
</dbReference>
<dbReference type="SUPFAM" id="SSF55073">
    <property type="entry name" value="Nucleotide cyclase"/>
    <property type="match status" value="1"/>
</dbReference>
<dbReference type="AlphaFoldDB" id="A0A813KFR9"/>
<dbReference type="PANTHER" id="PTHR43336">
    <property type="entry name" value="OXYGEN SENSOR HISTIDINE KINASE RESPONSE REGULATOR DEVS/DOSS"/>
    <property type="match status" value="1"/>
</dbReference>
<dbReference type="EMBL" id="CAJNNW010030131">
    <property type="protein sequence ID" value="CAE8702568.1"/>
    <property type="molecule type" value="Genomic_DNA"/>
</dbReference>
<accession>A0A813KFR9</accession>
<dbReference type="Gene3D" id="3.30.70.1230">
    <property type="entry name" value="Nucleotide cyclase"/>
    <property type="match status" value="1"/>
</dbReference>
<evidence type="ECO:0000313" key="2">
    <source>
        <dbReference type="Proteomes" id="UP000626109"/>
    </source>
</evidence>